<feature type="chain" id="PRO_5023932113" evidence="1">
    <location>
        <begin position="19"/>
        <end position="110"/>
    </location>
</feature>
<evidence type="ECO:0000256" key="1">
    <source>
        <dbReference type="SAM" id="SignalP"/>
    </source>
</evidence>
<protein>
    <submittedName>
        <fullName evidence="2">Uncharacterized protein</fullName>
    </submittedName>
</protein>
<name>A0A5H2XVL3_PRUDU</name>
<organism evidence="2">
    <name type="scientific">Prunus dulcis</name>
    <name type="common">Almond</name>
    <name type="synonym">Amygdalus dulcis</name>
    <dbReference type="NCBI Taxonomy" id="3755"/>
    <lineage>
        <taxon>Eukaryota</taxon>
        <taxon>Viridiplantae</taxon>
        <taxon>Streptophyta</taxon>
        <taxon>Embryophyta</taxon>
        <taxon>Tracheophyta</taxon>
        <taxon>Spermatophyta</taxon>
        <taxon>Magnoliopsida</taxon>
        <taxon>eudicotyledons</taxon>
        <taxon>Gunneridae</taxon>
        <taxon>Pentapetalae</taxon>
        <taxon>rosids</taxon>
        <taxon>fabids</taxon>
        <taxon>Rosales</taxon>
        <taxon>Rosaceae</taxon>
        <taxon>Amygdaloideae</taxon>
        <taxon>Amygdaleae</taxon>
        <taxon>Prunus</taxon>
    </lineage>
</organism>
<keyword evidence="1" id="KW-0732">Signal</keyword>
<accession>A0A5H2XVL3</accession>
<gene>
    <name evidence="2" type="ORF">Prudu_1228S000100</name>
</gene>
<proteinExistence type="predicted"/>
<reference evidence="2" key="1">
    <citation type="journal article" date="2019" name="Science">
        <title>Mutation of a bHLH transcription factor allowed almond domestication.</title>
        <authorList>
            <person name="Sanchez-Perez R."/>
            <person name="Pavan S."/>
            <person name="Mazzeo R."/>
            <person name="Moldovan C."/>
            <person name="Aiese Cigliano R."/>
            <person name="Del Cueto J."/>
            <person name="Ricciardi F."/>
            <person name="Lotti C."/>
            <person name="Ricciardi L."/>
            <person name="Dicenta F."/>
            <person name="Lopez-Marques R.L."/>
            <person name="Lindberg Moller B."/>
        </authorList>
    </citation>
    <scope>NUCLEOTIDE SEQUENCE</scope>
</reference>
<feature type="non-terminal residue" evidence="2">
    <location>
        <position position="110"/>
    </location>
</feature>
<sequence length="110" mass="11987">MTKASPLALACLIVLVIAASLSEISEGRKQHQVVMDSKEAKFVTAAATDATDDCVFNKDCNKVCGPKCNRGCENGSCSILYLPPIFSYFCWDDESAEFGDLCKDLFNKGY</sequence>
<feature type="signal peptide" evidence="1">
    <location>
        <begin position="1"/>
        <end position="18"/>
    </location>
</feature>
<evidence type="ECO:0000313" key="2">
    <source>
        <dbReference type="EMBL" id="BBN69885.1"/>
    </source>
</evidence>
<dbReference type="AlphaFoldDB" id="A0A5H2XVL3"/>
<dbReference type="EMBL" id="AP021565">
    <property type="protein sequence ID" value="BBN69885.1"/>
    <property type="molecule type" value="Genomic_DNA"/>
</dbReference>